<dbReference type="Pfam" id="PF01642">
    <property type="entry name" value="MM_CoA_mutase"/>
    <property type="match status" value="1"/>
</dbReference>
<gene>
    <name evidence="4" type="ORF">GCM10022402_08860</name>
</gene>
<dbReference type="RefSeq" id="WP_344967553.1">
    <property type="nucleotide sequence ID" value="NZ_BAABDD010000003.1"/>
</dbReference>
<comment type="subunit">
    <text evidence="1">Heterodimer of an alpha and a beta chain.</text>
</comment>
<organism evidence="4 5">
    <name type="scientific">Salinactinospora qingdaonensis</name>
    <dbReference type="NCBI Taxonomy" id="702744"/>
    <lineage>
        <taxon>Bacteria</taxon>
        <taxon>Bacillati</taxon>
        <taxon>Actinomycetota</taxon>
        <taxon>Actinomycetes</taxon>
        <taxon>Streptosporangiales</taxon>
        <taxon>Nocardiopsidaceae</taxon>
        <taxon>Salinactinospora</taxon>
    </lineage>
</organism>
<accession>A0ABP7F3L8</accession>
<protein>
    <submittedName>
        <fullName evidence="4">Methylmalonyl-CoA mutase family protein</fullName>
    </submittedName>
</protein>
<dbReference type="Gene3D" id="3.20.20.240">
    <property type="entry name" value="Methylmalonyl-CoA mutase"/>
    <property type="match status" value="1"/>
</dbReference>
<dbReference type="PANTHER" id="PTHR48101:SF4">
    <property type="entry name" value="METHYLMALONYL-COA MUTASE, MITOCHONDRIAL"/>
    <property type="match status" value="1"/>
</dbReference>
<evidence type="ECO:0000259" key="3">
    <source>
        <dbReference type="Pfam" id="PF01642"/>
    </source>
</evidence>
<dbReference type="Proteomes" id="UP001500908">
    <property type="component" value="Unassembled WGS sequence"/>
</dbReference>
<evidence type="ECO:0000313" key="5">
    <source>
        <dbReference type="Proteomes" id="UP001500908"/>
    </source>
</evidence>
<dbReference type="InterPro" id="IPR006099">
    <property type="entry name" value="MeMalonylCoA_mutase_a/b_cat"/>
</dbReference>
<dbReference type="PANTHER" id="PTHR48101">
    <property type="entry name" value="METHYLMALONYL-COA MUTASE, MITOCHONDRIAL-RELATED"/>
    <property type="match status" value="1"/>
</dbReference>
<feature type="domain" description="Methylmalonyl-CoA mutase alpha/beta chain catalytic" evidence="3">
    <location>
        <begin position="51"/>
        <end position="459"/>
    </location>
</feature>
<dbReference type="EMBL" id="BAABDD010000003">
    <property type="protein sequence ID" value="GAA3730399.1"/>
    <property type="molecule type" value="Genomic_DNA"/>
</dbReference>
<evidence type="ECO:0000313" key="4">
    <source>
        <dbReference type="EMBL" id="GAA3730399.1"/>
    </source>
</evidence>
<comment type="caution">
    <text evidence="4">The sequence shown here is derived from an EMBL/GenBank/DDBJ whole genome shotgun (WGS) entry which is preliminary data.</text>
</comment>
<dbReference type="SUPFAM" id="SSF51703">
    <property type="entry name" value="Cobalamin (vitamin B12)-dependent enzymes"/>
    <property type="match status" value="1"/>
</dbReference>
<reference evidence="5" key="1">
    <citation type="journal article" date="2019" name="Int. J. Syst. Evol. Microbiol.">
        <title>The Global Catalogue of Microorganisms (GCM) 10K type strain sequencing project: providing services to taxonomists for standard genome sequencing and annotation.</title>
        <authorList>
            <consortium name="The Broad Institute Genomics Platform"/>
            <consortium name="The Broad Institute Genome Sequencing Center for Infectious Disease"/>
            <person name="Wu L."/>
            <person name="Ma J."/>
        </authorList>
    </citation>
    <scope>NUCLEOTIDE SEQUENCE [LARGE SCALE GENOMIC DNA]</scope>
    <source>
        <strain evidence="5">JCM 17137</strain>
    </source>
</reference>
<dbReference type="InterPro" id="IPR016176">
    <property type="entry name" value="Cbl-dep_enz_cat"/>
</dbReference>
<feature type="compositionally biased region" description="Basic and acidic residues" evidence="2">
    <location>
        <begin position="92"/>
        <end position="102"/>
    </location>
</feature>
<sequence length="630" mass="66244">MRPPDRETAVESGAPAQREQWRGLIADVLRKSGIEVPHDDPAPEERLSSTTYDGITIRPLYTAEDETADPGFPGVAPFLRGGRPHGATDSGWDVRQRHTDPDPEATRDAIAADLNNGVTSIWLSAGDTGVPVNSIGDVLADVSMDLAPVVLDAGDQTPAAVEELLRAHSASETPTTTVSGNVGFDPLSVAARSGEPAAVDSAARDAVGYAGRLAGMRLMVADATPYHEAGGSDAQELGASMASGVAYLRALTDAGLGLSEAARKLEFRYAANADQFATIAKLRAARAMWARVLEVCGLAASERAMVQHVVTSPAMMTRRDPYVNMPRVTVACFAAGVGGADAVTALPFDEAVGLPDGFARRIARNTQSLLLEESHLGQVIDPAGGSFYVEELTRELYAAGWAFFQEIEGAGGMAEALASGLVAERVDAVWQRRRDRIAHRLDPLTGVSEYPDLSEPTLERWPAPAPARPRSAVALPRHRYAEDFETLRDRSDAHLAETGHRPKVFLATLGPVAAHTARATFAANLFQAGGIEPVSAGATAKPEEVAALFRDSGARVACLCSSDKVYVEQAGPTVAALRAAGARRVLLAGKPPAGDGAAEGDETAAVDGYVFTGCDARSLLEELNDCLGVA</sequence>
<evidence type="ECO:0000256" key="1">
    <source>
        <dbReference type="ARBA" id="ARBA00011870"/>
    </source>
</evidence>
<feature type="region of interest" description="Disordered" evidence="2">
    <location>
        <begin position="83"/>
        <end position="102"/>
    </location>
</feature>
<evidence type="ECO:0000256" key="2">
    <source>
        <dbReference type="SAM" id="MobiDB-lite"/>
    </source>
</evidence>
<name>A0ABP7F3L8_9ACTN</name>
<proteinExistence type="predicted"/>
<dbReference type="Gene3D" id="3.40.50.280">
    <property type="entry name" value="Cobalamin-binding domain"/>
    <property type="match status" value="1"/>
</dbReference>
<dbReference type="CDD" id="cd03677">
    <property type="entry name" value="MM_CoA_mutase_beta"/>
    <property type="match status" value="1"/>
</dbReference>
<keyword evidence="5" id="KW-1185">Reference proteome</keyword>